<dbReference type="HAMAP" id="MF_00223">
    <property type="entry name" value="FolE"/>
    <property type="match status" value="1"/>
</dbReference>
<dbReference type="InterPro" id="IPR020602">
    <property type="entry name" value="GTP_CycHdrlase_I_dom"/>
</dbReference>
<name>A0A8D3BWT1_SCOMX</name>
<dbReference type="GeneTree" id="ENSGT00390000013481"/>
<evidence type="ECO:0000256" key="4">
    <source>
        <dbReference type="ARBA" id="ARBA00017272"/>
    </source>
</evidence>
<evidence type="ECO:0000313" key="12">
    <source>
        <dbReference type="Proteomes" id="UP000694558"/>
    </source>
</evidence>
<dbReference type="InterPro" id="IPR001474">
    <property type="entry name" value="GTP_CycHdrlase_I"/>
</dbReference>
<dbReference type="GO" id="GO:0005525">
    <property type="term" value="F:GTP binding"/>
    <property type="evidence" value="ECO:0007669"/>
    <property type="project" value="UniProtKB-KW"/>
</dbReference>
<dbReference type="Gene3D" id="3.30.1130.10">
    <property type="match status" value="2"/>
</dbReference>
<dbReference type="GO" id="GO:0050936">
    <property type="term" value="P:xanthophore differentiation"/>
    <property type="evidence" value="ECO:0007669"/>
    <property type="project" value="Ensembl"/>
</dbReference>
<dbReference type="GO" id="GO:0046654">
    <property type="term" value="P:tetrahydrofolate biosynthetic process"/>
    <property type="evidence" value="ECO:0007669"/>
    <property type="project" value="InterPro"/>
</dbReference>
<evidence type="ECO:0000256" key="5">
    <source>
        <dbReference type="ARBA" id="ARBA00022741"/>
    </source>
</evidence>
<keyword evidence="5" id="KW-0547">Nucleotide-binding</keyword>
<dbReference type="GO" id="GO:0005737">
    <property type="term" value="C:cytoplasm"/>
    <property type="evidence" value="ECO:0007669"/>
    <property type="project" value="TreeGrafter"/>
</dbReference>
<protein>
    <recommendedName>
        <fullName evidence="4">GTP cyclohydrolase 1</fullName>
        <ecNumber evidence="3">3.5.4.16</ecNumber>
    </recommendedName>
    <alternativeName>
        <fullName evidence="9">GTP cyclohydrolase I</fullName>
    </alternativeName>
</protein>
<keyword evidence="8" id="KW-0342">GTP-binding</keyword>
<dbReference type="Pfam" id="PF01227">
    <property type="entry name" value="GTP_cyclohydroI"/>
    <property type="match status" value="2"/>
</dbReference>
<dbReference type="Proteomes" id="UP000694558">
    <property type="component" value="Chromosome 18"/>
</dbReference>
<dbReference type="EC" id="3.5.4.16" evidence="3"/>
<dbReference type="GO" id="GO:0003934">
    <property type="term" value="F:GTP cyclohydrolase I activity"/>
    <property type="evidence" value="ECO:0007669"/>
    <property type="project" value="UniProtKB-EC"/>
</dbReference>
<evidence type="ECO:0000256" key="3">
    <source>
        <dbReference type="ARBA" id="ARBA00012715"/>
    </source>
</evidence>
<dbReference type="InterPro" id="IPR043133">
    <property type="entry name" value="GTP-CH-I_C/QueF"/>
</dbReference>
<feature type="domain" description="GTP cyclohydrolase I" evidence="10">
    <location>
        <begin position="42"/>
        <end position="151"/>
    </location>
</feature>
<reference evidence="11" key="2">
    <citation type="submission" date="2025-08" db="UniProtKB">
        <authorList>
            <consortium name="Ensembl"/>
        </authorList>
    </citation>
    <scope>IDENTIFICATION</scope>
</reference>
<dbReference type="InterPro" id="IPR018234">
    <property type="entry name" value="GTP_CycHdrlase_I_CS"/>
</dbReference>
<sequence length="265" mass="30152">MNGHCNGDVIDAVERRKSSAVHCKHETSRKDSEDKSHLPALEAAYTSILRELGEDTDRQGLLRTPLRAAKAMQFLTKGYHETIDDILNNAIFDEDHDEMVIVKDIEMFSLCEHHLVPFFGKVHIGYIPNKKVVGLSKLARIVEIFSRRLQGKQREENRASLVVIIAPFSLYIFNAIWHHNHRRVYINPLILSLSVQERLTKQIAVGISEALQPKGVAVVIEATHMCMVMRGVQKMNSRTLTSTMLGVYLEDPKTREEFLTLSQHS</sequence>
<dbReference type="GO" id="GO:0008270">
    <property type="term" value="F:zinc ion binding"/>
    <property type="evidence" value="ECO:0007669"/>
    <property type="project" value="TreeGrafter"/>
</dbReference>
<keyword evidence="7" id="KW-0783">Tetrahydrobiopterin biosynthesis</keyword>
<reference evidence="11" key="1">
    <citation type="submission" date="2023-05" db="EMBL/GenBank/DDBJ databases">
        <title>High-quality long-read genome of Scophthalmus maximus.</title>
        <authorList>
            <person name="Lien S."/>
            <person name="Martinez P."/>
        </authorList>
    </citation>
    <scope>NUCLEOTIDE SEQUENCE [LARGE SCALE GENOMIC DNA]</scope>
</reference>
<organism evidence="11 12">
    <name type="scientific">Scophthalmus maximus</name>
    <name type="common">Turbot</name>
    <name type="synonym">Psetta maxima</name>
    <dbReference type="NCBI Taxonomy" id="52904"/>
    <lineage>
        <taxon>Eukaryota</taxon>
        <taxon>Metazoa</taxon>
        <taxon>Chordata</taxon>
        <taxon>Craniata</taxon>
        <taxon>Vertebrata</taxon>
        <taxon>Euteleostomi</taxon>
        <taxon>Actinopterygii</taxon>
        <taxon>Neopterygii</taxon>
        <taxon>Teleostei</taxon>
        <taxon>Neoteleostei</taxon>
        <taxon>Acanthomorphata</taxon>
        <taxon>Carangaria</taxon>
        <taxon>Pleuronectiformes</taxon>
        <taxon>Pleuronectoidei</taxon>
        <taxon>Scophthalmidae</taxon>
        <taxon>Scophthalmus</taxon>
    </lineage>
</organism>
<feature type="domain" description="GTP cyclohydrolase I" evidence="10">
    <location>
        <begin position="193"/>
        <end position="261"/>
    </location>
</feature>
<evidence type="ECO:0000313" key="11">
    <source>
        <dbReference type="Ensembl" id="ENSSMAP00000039489.1"/>
    </source>
</evidence>
<dbReference type="FunFam" id="1.10.286.10:FF:000003">
    <property type="entry name" value="GTP cyclohydrolase 1"/>
    <property type="match status" value="1"/>
</dbReference>
<keyword evidence="6" id="KW-0378">Hydrolase</keyword>
<evidence type="ECO:0000256" key="2">
    <source>
        <dbReference type="ARBA" id="ARBA00008085"/>
    </source>
</evidence>
<dbReference type="PROSITE" id="PS00859">
    <property type="entry name" value="GTP_CYCLOHYDROL_1_1"/>
    <property type="match status" value="1"/>
</dbReference>
<dbReference type="Gene3D" id="1.10.286.10">
    <property type="match status" value="1"/>
</dbReference>
<evidence type="ECO:0000256" key="8">
    <source>
        <dbReference type="ARBA" id="ARBA00023134"/>
    </source>
</evidence>
<dbReference type="UniPathway" id="UPA00848">
    <property type="reaction ID" value="UER00151"/>
</dbReference>
<dbReference type="SUPFAM" id="SSF55620">
    <property type="entry name" value="Tetrahydrobiopterin biosynthesis enzymes-like"/>
    <property type="match status" value="2"/>
</dbReference>
<comment type="similarity">
    <text evidence="2">Belongs to the GTP cyclohydrolase I family.</text>
</comment>
<dbReference type="PANTHER" id="PTHR11109:SF6">
    <property type="entry name" value="GTP CYCLOHYDROLASE 1"/>
    <property type="match status" value="1"/>
</dbReference>
<evidence type="ECO:0000256" key="1">
    <source>
        <dbReference type="ARBA" id="ARBA00005080"/>
    </source>
</evidence>
<evidence type="ECO:0000256" key="7">
    <source>
        <dbReference type="ARBA" id="ARBA00023007"/>
    </source>
</evidence>
<evidence type="ECO:0000256" key="6">
    <source>
        <dbReference type="ARBA" id="ARBA00022801"/>
    </source>
</evidence>
<comment type="pathway">
    <text evidence="1">Cofactor biosynthesis; 7,8-dihydroneopterin triphosphate biosynthesis; 7,8-dihydroneopterin triphosphate from GTP: step 1/1.</text>
</comment>
<dbReference type="InterPro" id="IPR043134">
    <property type="entry name" value="GTP-CH-I_N"/>
</dbReference>
<dbReference type="CDD" id="cd00642">
    <property type="entry name" value="GTP_cyclohydro1"/>
    <property type="match status" value="1"/>
</dbReference>
<dbReference type="Ensembl" id="ENSSMAT00000084041.1">
    <property type="protein sequence ID" value="ENSSMAP00000039489.1"/>
    <property type="gene ID" value="ENSSMAG00000004540.2"/>
</dbReference>
<evidence type="ECO:0000259" key="10">
    <source>
        <dbReference type="Pfam" id="PF01227"/>
    </source>
</evidence>
<dbReference type="GO" id="GO:0006729">
    <property type="term" value="P:tetrahydrobiopterin biosynthetic process"/>
    <property type="evidence" value="ECO:0007669"/>
    <property type="project" value="UniProtKB-KW"/>
</dbReference>
<evidence type="ECO:0000256" key="9">
    <source>
        <dbReference type="ARBA" id="ARBA00030854"/>
    </source>
</evidence>
<proteinExistence type="inferred from homology"/>
<dbReference type="AlphaFoldDB" id="A0A8D3BWT1"/>
<dbReference type="PANTHER" id="PTHR11109">
    <property type="entry name" value="GTP CYCLOHYDROLASE I"/>
    <property type="match status" value="1"/>
</dbReference>
<gene>
    <name evidence="11" type="primary">gch2</name>
</gene>
<accession>A0A8D3BWT1</accession>